<feature type="domain" description="RING-type" evidence="8">
    <location>
        <begin position="157"/>
        <end position="199"/>
    </location>
</feature>
<dbReference type="SMR" id="A0A8I6XPC0"/>
<dbReference type="Pfam" id="PF13639">
    <property type="entry name" value="zf-RING_2"/>
    <property type="match status" value="1"/>
</dbReference>
<keyword evidence="4" id="KW-0862">Zinc</keyword>
<dbReference type="AlphaFoldDB" id="A0A8I6XPC0"/>
<dbReference type="GO" id="GO:0008270">
    <property type="term" value="F:zinc ion binding"/>
    <property type="evidence" value="ECO:0007669"/>
    <property type="project" value="UniProtKB-KW"/>
</dbReference>
<feature type="transmembrane region" description="Helical" evidence="7">
    <location>
        <begin position="12"/>
        <end position="39"/>
    </location>
</feature>
<evidence type="ECO:0000256" key="1">
    <source>
        <dbReference type="ARBA" id="ARBA00004370"/>
    </source>
</evidence>
<reference evidence="9" key="2">
    <citation type="submission" date="2020-10" db="EMBL/GenBank/DDBJ databases">
        <authorList>
            <person name="Scholz U."/>
            <person name="Mascher M."/>
            <person name="Fiebig A."/>
        </authorList>
    </citation>
    <scope>NUCLEOTIDE SEQUENCE [LARGE SCALE GENOMIC DNA]</scope>
    <source>
        <strain evidence="9">cv. Morex</strain>
    </source>
</reference>
<evidence type="ECO:0000313" key="9">
    <source>
        <dbReference type="EnsemblPlants" id="HORVU.MOREX.r3.6HG0538800.1"/>
    </source>
</evidence>
<dbReference type="Gene3D" id="3.30.40.10">
    <property type="entry name" value="Zinc/RING finger domain, C3HC4 (zinc finger)"/>
    <property type="match status" value="1"/>
</dbReference>
<evidence type="ECO:0000256" key="2">
    <source>
        <dbReference type="ARBA" id="ARBA00022723"/>
    </source>
</evidence>
<reference evidence="10" key="1">
    <citation type="journal article" date="2012" name="Nature">
        <title>A physical, genetic and functional sequence assembly of the barley genome.</title>
        <authorList>
            <consortium name="The International Barley Genome Sequencing Consortium"/>
            <person name="Mayer K.F."/>
            <person name="Waugh R."/>
            <person name="Brown J.W."/>
            <person name="Schulman A."/>
            <person name="Langridge P."/>
            <person name="Platzer M."/>
            <person name="Fincher G.B."/>
            <person name="Muehlbauer G.J."/>
            <person name="Sato K."/>
            <person name="Close T.J."/>
            <person name="Wise R.P."/>
            <person name="Stein N."/>
        </authorList>
    </citation>
    <scope>NUCLEOTIDE SEQUENCE [LARGE SCALE GENOMIC DNA]</scope>
    <source>
        <strain evidence="10">cv. Morex</strain>
    </source>
</reference>
<dbReference type="PANTHER" id="PTHR46151">
    <property type="entry name" value="NEP1-INTERACTING PROTEIN-LIKE 2"/>
    <property type="match status" value="1"/>
</dbReference>
<comment type="subcellular location">
    <subcellularLocation>
        <location evidence="1">Membrane</location>
    </subcellularLocation>
</comment>
<evidence type="ECO:0000256" key="6">
    <source>
        <dbReference type="PROSITE-ProRule" id="PRU00175"/>
    </source>
</evidence>
<name>A0A8I6XPC0_HORVV</name>
<dbReference type="PANTHER" id="PTHR46151:SF1">
    <property type="entry name" value="OS09G0542600 PROTEIN"/>
    <property type="match status" value="1"/>
</dbReference>
<evidence type="ECO:0000256" key="4">
    <source>
        <dbReference type="ARBA" id="ARBA00022833"/>
    </source>
</evidence>
<dbReference type="Proteomes" id="UP000011116">
    <property type="component" value="Chromosome 6H"/>
</dbReference>
<keyword evidence="3 6" id="KW-0863">Zinc-finger</keyword>
<keyword evidence="10" id="KW-1185">Reference proteome</keyword>
<dbReference type="InterPro" id="IPR013083">
    <property type="entry name" value="Znf_RING/FYVE/PHD"/>
</dbReference>
<keyword evidence="5 7" id="KW-0472">Membrane</keyword>
<organism evidence="9 10">
    <name type="scientific">Hordeum vulgare subsp. vulgare</name>
    <name type="common">Domesticated barley</name>
    <dbReference type="NCBI Taxonomy" id="112509"/>
    <lineage>
        <taxon>Eukaryota</taxon>
        <taxon>Viridiplantae</taxon>
        <taxon>Streptophyta</taxon>
        <taxon>Embryophyta</taxon>
        <taxon>Tracheophyta</taxon>
        <taxon>Spermatophyta</taxon>
        <taxon>Magnoliopsida</taxon>
        <taxon>Liliopsida</taxon>
        <taxon>Poales</taxon>
        <taxon>Poaceae</taxon>
        <taxon>BOP clade</taxon>
        <taxon>Pooideae</taxon>
        <taxon>Triticodae</taxon>
        <taxon>Triticeae</taxon>
        <taxon>Hordeinae</taxon>
        <taxon>Hordeum</taxon>
    </lineage>
</organism>
<evidence type="ECO:0000313" key="10">
    <source>
        <dbReference type="Proteomes" id="UP000011116"/>
    </source>
</evidence>
<keyword evidence="7" id="KW-0812">Transmembrane</keyword>
<keyword evidence="2" id="KW-0479">Metal-binding</keyword>
<reference evidence="9" key="3">
    <citation type="submission" date="2022-01" db="UniProtKB">
        <authorList>
            <consortium name="EnsemblPlants"/>
        </authorList>
    </citation>
    <scope>IDENTIFICATION</scope>
    <source>
        <strain evidence="9">subsp. vulgare</strain>
    </source>
</reference>
<dbReference type="PROSITE" id="PS50089">
    <property type="entry name" value="ZF_RING_2"/>
    <property type="match status" value="1"/>
</dbReference>
<keyword evidence="7" id="KW-1133">Transmembrane helix</keyword>
<proteinExistence type="predicted"/>
<evidence type="ECO:0000256" key="3">
    <source>
        <dbReference type="ARBA" id="ARBA00022771"/>
    </source>
</evidence>
<dbReference type="GO" id="GO:0016020">
    <property type="term" value="C:membrane"/>
    <property type="evidence" value="ECO:0007669"/>
    <property type="project" value="UniProtKB-SubCell"/>
</dbReference>
<evidence type="ECO:0000256" key="7">
    <source>
        <dbReference type="SAM" id="Phobius"/>
    </source>
</evidence>
<evidence type="ECO:0000259" key="8">
    <source>
        <dbReference type="PROSITE" id="PS50089"/>
    </source>
</evidence>
<dbReference type="SMART" id="SM00184">
    <property type="entry name" value="RING"/>
    <property type="match status" value="1"/>
</dbReference>
<dbReference type="InterPro" id="IPR001841">
    <property type="entry name" value="Znf_RING"/>
</dbReference>
<dbReference type="SUPFAM" id="SSF57850">
    <property type="entry name" value="RING/U-box"/>
    <property type="match status" value="1"/>
</dbReference>
<evidence type="ECO:0000256" key="5">
    <source>
        <dbReference type="ARBA" id="ARBA00023136"/>
    </source>
</evidence>
<dbReference type="EnsemblPlants" id="HORVU.MOREX.r3.6HG0538800.1">
    <property type="protein sequence ID" value="HORVU.MOREX.r3.6HG0538800.1"/>
    <property type="gene ID" value="HORVU.MOREX.r3.6HG0538800"/>
</dbReference>
<protein>
    <recommendedName>
        <fullName evidence="8">RING-type domain-containing protein</fullName>
    </recommendedName>
</protein>
<accession>A0A8I6XPC0</accession>
<sequence>MLSEIIVAAEVLLRALIGAVSVAAGTLIGAVGGFLSGIIDENGMMKGTLMGAITGGIVSAELAESTITIWCCNDYSLEVRIRRTLELQSLLLLHRSFMCGGAFVTVSSALESEMDVLLEDELFEPRSPVMATPRAIFDSLLVREIITKETAEQQNTCTICLYEFQAGDSATMLPNCCHMFHLACIDNWLMCKSVCPMCRRPLYTGEKNLK</sequence>
<dbReference type="Gramene" id="HORVU.MOREX.r3.6HG0538800.1">
    <property type="protein sequence ID" value="HORVU.MOREX.r3.6HG0538800.1"/>
    <property type="gene ID" value="HORVU.MOREX.r3.6HG0538800"/>
</dbReference>